<sequence length="75" mass="8535">MELQDVKGIDAILEQAGIYSTVSEQLADNLQDFKKRIKQQKNDGDYEDVLDLLNEAESLIYKASFKLAEIQAKNE</sequence>
<comment type="caution">
    <text evidence="1">The sequence shown here is derived from an EMBL/GenBank/DDBJ whole genome shotgun (WGS) entry which is preliminary data.</text>
</comment>
<proteinExistence type="predicted"/>
<name>A0A1Y3U308_LIMRT</name>
<dbReference type="EMBL" id="NFHN01000081">
    <property type="protein sequence ID" value="OUN40809.1"/>
    <property type="molecule type" value="Genomic_DNA"/>
</dbReference>
<reference evidence="1" key="2">
    <citation type="journal article" date="2018" name="BMC Genomics">
        <title>Whole genome sequencing and function prediction of 133 gut anaerobes isolated from chicken caecum in pure cultures.</title>
        <authorList>
            <person name="Medvecky M."/>
            <person name="Cejkova D."/>
            <person name="Polansky O."/>
            <person name="Karasova D."/>
            <person name="Kubasova T."/>
            <person name="Cizek A."/>
            <person name="Rychlik I."/>
        </authorList>
    </citation>
    <scope>NUCLEOTIDE SEQUENCE</scope>
    <source>
        <strain evidence="1">An71</strain>
    </source>
</reference>
<organism evidence="1 3">
    <name type="scientific">Limosilactobacillus reuteri</name>
    <name type="common">Lactobacillus reuteri</name>
    <dbReference type="NCBI Taxonomy" id="1598"/>
    <lineage>
        <taxon>Bacteria</taxon>
        <taxon>Bacillati</taxon>
        <taxon>Bacillota</taxon>
        <taxon>Bacilli</taxon>
        <taxon>Lactobacillales</taxon>
        <taxon>Lactobacillaceae</taxon>
        <taxon>Limosilactobacillus</taxon>
    </lineage>
</organism>
<accession>A0A1Y3U308</accession>
<dbReference type="Proteomes" id="UP000195868">
    <property type="component" value="Unassembled WGS sequence"/>
</dbReference>
<evidence type="ECO:0000313" key="4">
    <source>
        <dbReference type="Proteomes" id="UP000241783"/>
    </source>
</evidence>
<gene>
    <name evidence="1" type="ORF">B5G22_11560</name>
    <name evidence="2" type="ORF">DA796_09840</name>
</gene>
<dbReference type="RefSeq" id="WP_087216293.1">
    <property type="nucleotide sequence ID" value="NZ_NFHN01000081.1"/>
</dbReference>
<evidence type="ECO:0000313" key="3">
    <source>
        <dbReference type="Proteomes" id="UP000195868"/>
    </source>
</evidence>
<dbReference type="Proteomes" id="UP000241783">
    <property type="component" value="Unassembled WGS sequence"/>
</dbReference>
<reference evidence="2 4" key="3">
    <citation type="submission" date="2018-03" db="EMBL/GenBank/DDBJ databases">
        <title>Genome Sequences of Lactobacillus sp. Isolates from Traditional Turkish Sourdough.</title>
        <authorList>
            <person name="Skory C.D."/>
            <person name="Dertli E."/>
        </authorList>
    </citation>
    <scope>NUCLEOTIDE SEQUENCE [LARGE SCALE GENOMIC DNA]</scope>
    <source>
        <strain evidence="2 4">E81</strain>
    </source>
</reference>
<evidence type="ECO:0000313" key="1">
    <source>
        <dbReference type="EMBL" id="OUN40809.1"/>
    </source>
</evidence>
<reference evidence="3" key="1">
    <citation type="submission" date="2017-04" db="EMBL/GenBank/DDBJ databases">
        <title>Function of individual gut microbiota members based on whole genome sequencing of pure cultures obtained from chicken caecum.</title>
        <authorList>
            <person name="Medvecky M."/>
            <person name="Cejkova D."/>
            <person name="Polansky O."/>
            <person name="Karasova D."/>
            <person name="Kubasova T."/>
            <person name="Cizek A."/>
            <person name="Rychlik I."/>
        </authorList>
    </citation>
    <scope>NUCLEOTIDE SEQUENCE [LARGE SCALE GENOMIC DNA]</scope>
    <source>
        <strain evidence="3">An71</strain>
    </source>
</reference>
<dbReference type="AlphaFoldDB" id="A0A1Y3U308"/>
<dbReference type="EMBL" id="PZQO01000044">
    <property type="protein sequence ID" value="PTM26938.1"/>
    <property type="molecule type" value="Genomic_DNA"/>
</dbReference>
<evidence type="ECO:0000313" key="2">
    <source>
        <dbReference type="EMBL" id="PTM26938.1"/>
    </source>
</evidence>
<protein>
    <submittedName>
        <fullName evidence="1">Uncharacterized protein</fullName>
    </submittedName>
</protein>